<comment type="caution">
    <text evidence="1">The sequence shown here is derived from an EMBL/GenBank/DDBJ whole genome shotgun (WGS) entry which is preliminary data.</text>
</comment>
<evidence type="ECO:0000313" key="2">
    <source>
        <dbReference type="Proteomes" id="UP000789405"/>
    </source>
</evidence>
<dbReference type="Proteomes" id="UP000789405">
    <property type="component" value="Unassembled WGS sequence"/>
</dbReference>
<organism evidence="1 2">
    <name type="scientific">Dentiscutata erythropus</name>
    <dbReference type="NCBI Taxonomy" id="1348616"/>
    <lineage>
        <taxon>Eukaryota</taxon>
        <taxon>Fungi</taxon>
        <taxon>Fungi incertae sedis</taxon>
        <taxon>Mucoromycota</taxon>
        <taxon>Glomeromycotina</taxon>
        <taxon>Glomeromycetes</taxon>
        <taxon>Diversisporales</taxon>
        <taxon>Gigasporaceae</taxon>
        <taxon>Dentiscutata</taxon>
    </lineage>
</organism>
<proteinExistence type="predicted"/>
<reference evidence="1" key="1">
    <citation type="submission" date="2021-06" db="EMBL/GenBank/DDBJ databases">
        <authorList>
            <person name="Kallberg Y."/>
            <person name="Tangrot J."/>
            <person name="Rosling A."/>
        </authorList>
    </citation>
    <scope>NUCLEOTIDE SEQUENCE</scope>
    <source>
        <strain evidence="1">MA453B</strain>
    </source>
</reference>
<keyword evidence="2" id="KW-1185">Reference proteome</keyword>
<sequence>EEEESEEYESNDNETLSQTNLVLEETVNLKDPIFQERDIELYENLIYSSNHSIESSNSINMDFNPENLVDSILNTELDD</sequence>
<feature type="non-terminal residue" evidence="1">
    <location>
        <position position="1"/>
    </location>
</feature>
<dbReference type="OrthoDB" id="2447754at2759"/>
<name>A0A9N9K630_9GLOM</name>
<accession>A0A9N9K630</accession>
<dbReference type="AlphaFoldDB" id="A0A9N9K630"/>
<protein>
    <submittedName>
        <fullName evidence="1">2087_t:CDS:1</fullName>
    </submittedName>
</protein>
<dbReference type="EMBL" id="CAJVPY010050323">
    <property type="protein sequence ID" value="CAG8813612.1"/>
    <property type="molecule type" value="Genomic_DNA"/>
</dbReference>
<evidence type="ECO:0000313" key="1">
    <source>
        <dbReference type="EMBL" id="CAG8813612.1"/>
    </source>
</evidence>
<gene>
    <name evidence="1" type="ORF">DERYTH_LOCUS25825</name>
</gene>